<dbReference type="Proteomes" id="UP001060325">
    <property type="component" value="Chromosome"/>
</dbReference>
<dbReference type="SUPFAM" id="SSF52540">
    <property type="entry name" value="P-loop containing nucleoside triphosphate hydrolases"/>
    <property type="match status" value="1"/>
</dbReference>
<dbReference type="PANTHER" id="PTHR42711:SF5">
    <property type="entry name" value="ABC TRANSPORTER ATP-BINDING PROTEIN NATA"/>
    <property type="match status" value="1"/>
</dbReference>
<dbReference type="InterPro" id="IPR050763">
    <property type="entry name" value="ABC_transporter_ATP-binding"/>
</dbReference>
<evidence type="ECO:0000256" key="1">
    <source>
        <dbReference type="ARBA" id="ARBA00005417"/>
    </source>
</evidence>
<dbReference type="EMBL" id="CP101462">
    <property type="protein sequence ID" value="UTT43864.1"/>
    <property type="molecule type" value="Genomic_DNA"/>
</dbReference>
<keyword evidence="2" id="KW-0813">Transport</keyword>
<keyword evidence="3" id="KW-0547">Nucleotide-binding</keyword>
<name>A0ABY5FR33_9BACL</name>
<dbReference type="CDD" id="cd03230">
    <property type="entry name" value="ABC_DR_subfamily_A"/>
    <property type="match status" value="1"/>
</dbReference>
<feature type="domain" description="ABC transporter" evidence="5">
    <location>
        <begin position="5"/>
        <end position="212"/>
    </location>
</feature>
<evidence type="ECO:0000313" key="6">
    <source>
        <dbReference type="EMBL" id="UTT43864.1"/>
    </source>
</evidence>
<dbReference type="SMART" id="SM00382">
    <property type="entry name" value="AAA"/>
    <property type="match status" value="1"/>
</dbReference>
<dbReference type="PROSITE" id="PS00211">
    <property type="entry name" value="ABC_TRANSPORTER_1"/>
    <property type="match status" value="1"/>
</dbReference>
<sequence>MSAVIELKNVTKSYKGNVLFDAVDLSIQPGRIVGIVGPNGSGKSVLFKMMCGFVFPDVGEVYVREKQMGKDHRFPEDIGIIIDRPGYIANKTGFENLNELAQIKNKISEETIRKTMLVLGLNPDNQQKVKNYSLGMKQKLAIAQAIMENQQILILDEAFNALDHDSVQSLRELLLAFRDDGKTILMTSHNQEDIDYLCEDVYRINRSKLEKIV</sequence>
<gene>
    <name evidence="6" type="ORF">NMQ00_05010</name>
</gene>
<organism evidence="6 7">
    <name type="scientific">Exiguobacterium aurantiacum</name>
    <dbReference type="NCBI Taxonomy" id="33987"/>
    <lineage>
        <taxon>Bacteria</taxon>
        <taxon>Bacillati</taxon>
        <taxon>Bacillota</taxon>
        <taxon>Bacilli</taxon>
        <taxon>Bacillales</taxon>
        <taxon>Bacillales Family XII. Incertae Sedis</taxon>
        <taxon>Exiguobacterium</taxon>
    </lineage>
</organism>
<accession>A0ABY5FR33</accession>
<dbReference type="PANTHER" id="PTHR42711">
    <property type="entry name" value="ABC TRANSPORTER ATP-BINDING PROTEIN"/>
    <property type="match status" value="1"/>
</dbReference>
<dbReference type="InterPro" id="IPR003593">
    <property type="entry name" value="AAA+_ATPase"/>
</dbReference>
<reference evidence="6" key="1">
    <citation type="submission" date="2022-07" db="EMBL/GenBank/DDBJ databases">
        <title>Complete genome of CX2.</title>
        <authorList>
            <person name="Cao G."/>
        </authorList>
    </citation>
    <scope>NUCLEOTIDE SEQUENCE</scope>
    <source>
        <strain evidence="6">CX2</strain>
    </source>
</reference>
<dbReference type="PROSITE" id="PS50893">
    <property type="entry name" value="ABC_TRANSPORTER_2"/>
    <property type="match status" value="1"/>
</dbReference>
<evidence type="ECO:0000259" key="5">
    <source>
        <dbReference type="PROSITE" id="PS50893"/>
    </source>
</evidence>
<keyword evidence="4 6" id="KW-0067">ATP-binding</keyword>
<dbReference type="Gene3D" id="3.40.50.300">
    <property type="entry name" value="P-loop containing nucleotide triphosphate hydrolases"/>
    <property type="match status" value="1"/>
</dbReference>
<dbReference type="InterPro" id="IPR017871">
    <property type="entry name" value="ABC_transporter-like_CS"/>
</dbReference>
<dbReference type="InterPro" id="IPR003439">
    <property type="entry name" value="ABC_transporter-like_ATP-bd"/>
</dbReference>
<evidence type="ECO:0000313" key="7">
    <source>
        <dbReference type="Proteomes" id="UP001060325"/>
    </source>
</evidence>
<dbReference type="RefSeq" id="WP_255178202.1">
    <property type="nucleotide sequence ID" value="NZ_CP101462.1"/>
</dbReference>
<proteinExistence type="inferred from homology"/>
<dbReference type="Pfam" id="PF00005">
    <property type="entry name" value="ABC_tran"/>
    <property type="match status" value="1"/>
</dbReference>
<dbReference type="InterPro" id="IPR027417">
    <property type="entry name" value="P-loop_NTPase"/>
</dbReference>
<comment type="similarity">
    <text evidence="1">Belongs to the ABC transporter superfamily.</text>
</comment>
<evidence type="ECO:0000256" key="3">
    <source>
        <dbReference type="ARBA" id="ARBA00022741"/>
    </source>
</evidence>
<dbReference type="GO" id="GO:0005524">
    <property type="term" value="F:ATP binding"/>
    <property type="evidence" value="ECO:0007669"/>
    <property type="project" value="UniProtKB-KW"/>
</dbReference>
<evidence type="ECO:0000256" key="2">
    <source>
        <dbReference type="ARBA" id="ARBA00022448"/>
    </source>
</evidence>
<protein>
    <submittedName>
        <fullName evidence="6">ATP-binding cassette domain-containing protein</fullName>
    </submittedName>
</protein>
<evidence type="ECO:0000256" key="4">
    <source>
        <dbReference type="ARBA" id="ARBA00022840"/>
    </source>
</evidence>
<keyword evidence="7" id="KW-1185">Reference proteome</keyword>